<name>A0A1I0CGK6_9BACI</name>
<dbReference type="RefSeq" id="WP_090868945.1">
    <property type="nucleotide sequence ID" value="NZ_FOHE01000006.1"/>
</dbReference>
<dbReference type="Gene3D" id="3.40.50.880">
    <property type="match status" value="1"/>
</dbReference>
<evidence type="ECO:0000259" key="2">
    <source>
        <dbReference type="Pfam" id="PF00117"/>
    </source>
</evidence>
<dbReference type="GO" id="GO:0005829">
    <property type="term" value="C:cytosol"/>
    <property type="evidence" value="ECO:0007669"/>
    <property type="project" value="TreeGrafter"/>
</dbReference>
<organism evidence="3 4">
    <name type="scientific">Oceanobacillus limi</name>
    <dbReference type="NCBI Taxonomy" id="930131"/>
    <lineage>
        <taxon>Bacteria</taxon>
        <taxon>Bacillati</taxon>
        <taxon>Bacillota</taxon>
        <taxon>Bacilli</taxon>
        <taxon>Bacillales</taxon>
        <taxon>Bacillaceae</taxon>
        <taxon>Oceanobacillus</taxon>
    </lineage>
</organism>
<dbReference type="FunFam" id="3.40.50.880:FF:000003">
    <property type="entry name" value="Anthranilate synthase component II"/>
    <property type="match status" value="1"/>
</dbReference>
<dbReference type="PROSITE" id="PS51273">
    <property type="entry name" value="GATASE_TYPE_1"/>
    <property type="match status" value="1"/>
</dbReference>
<feature type="domain" description="Glutamine amidotransferase" evidence="2">
    <location>
        <begin position="3"/>
        <end position="187"/>
    </location>
</feature>
<dbReference type="SUPFAM" id="SSF52317">
    <property type="entry name" value="Class I glutamine amidotransferase-like"/>
    <property type="match status" value="1"/>
</dbReference>
<dbReference type="InterPro" id="IPR006221">
    <property type="entry name" value="TrpG/PapA_dom"/>
</dbReference>
<protein>
    <submittedName>
        <fullName evidence="3">Anthranilate synthase, component II</fullName>
    </submittedName>
</protein>
<dbReference type="PANTHER" id="PTHR43418:SF4">
    <property type="entry name" value="MULTIFUNCTIONAL TRYPTOPHAN BIOSYNTHESIS PROTEIN"/>
    <property type="match status" value="1"/>
</dbReference>
<dbReference type="InterPro" id="IPR050472">
    <property type="entry name" value="Anth_synth/Amidotransfase"/>
</dbReference>
<dbReference type="InterPro" id="IPR017926">
    <property type="entry name" value="GATASE"/>
</dbReference>
<dbReference type="STRING" id="930131.SAMN05216389_106223"/>
<gene>
    <name evidence="3" type="ORF">SAMN05216389_106223</name>
</gene>
<dbReference type="PRINTS" id="PR00096">
    <property type="entry name" value="GATASE"/>
</dbReference>
<accession>A0A1I0CGK6</accession>
<dbReference type="Pfam" id="PF00117">
    <property type="entry name" value="GATase"/>
    <property type="match status" value="1"/>
</dbReference>
<dbReference type="AlphaFoldDB" id="A0A1I0CGK6"/>
<dbReference type="PRINTS" id="PR00097">
    <property type="entry name" value="ANTSNTHASEII"/>
</dbReference>
<evidence type="ECO:0000256" key="1">
    <source>
        <dbReference type="ARBA" id="ARBA00022962"/>
    </source>
</evidence>
<dbReference type="GO" id="GO:0004049">
    <property type="term" value="F:anthranilate synthase activity"/>
    <property type="evidence" value="ECO:0007669"/>
    <property type="project" value="TreeGrafter"/>
</dbReference>
<sequence>MILLIDNYDSFTYNLYQYFGELRTKVIVKRNDEVTIEEIKKINPDGIVLSPGPGHPDEAGICIEVIQFFYKKLPILGICLGHQVIGAALGATISQTKEIKHGKTSHINHNGLDLFAYLTVPLQVMRYHSLSIDKYTLPIHFNITASAMDDGEIMAIRHRTFPVFGLQFHPESIGTHQGKAIINNFLTMVREEKIGRERLSTETS</sequence>
<dbReference type="PANTHER" id="PTHR43418">
    <property type="entry name" value="MULTIFUNCTIONAL TRYPTOPHAN BIOSYNTHESIS PROTEIN-RELATED"/>
    <property type="match status" value="1"/>
</dbReference>
<evidence type="ECO:0000313" key="4">
    <source>
        <dbReference type="Proteomes" id="UP000198618"/>
    </source>
</evidence>
<reference evidence="3 4" key="1">
    <citation type="submission" date="2016-10" db="EMBL/GenBank/DDBJ databases">
        <authorList>
            <person name="de Groot N.N."/>
        </authorList>
    </citation>
    <scope>NUCLEOTIDE SEQUENCE [LARGE SCALE GENOMIC DNA]</scope>
    <source>
        <strain evidence="3 4">IBRC-M 10780</strain>
    </source>
</reference>
<dbReference type="CDD" id="cd01743">
    <property type="entry name" value="GATase1_Anthranilate_Synthase"/>
    <property type="match status" value="1"/>
</dbReference>
<proteinExistence type="predicted"/>
<dbReference type="OrthoDB" id="9804328at2"/>
<evidence type="ECO:0000313" key="3">
    <source>
        <dbReference type="EMBL" id="SET18639.1"/>
    </source>
</evidence>
<dbReference type="InterPro" id="IPR029062">
    <property type="entry name" value="Class_I_gatase-like"/>
</dbReference>
<dbReference type="NCBIfam" id="TIGR00566">
    <property type="entry name" value="trpG_papA"/>
    <property type="match status" value="1"/>
</dbReference>
<dbReference type="PRINTS" id="PR00099">
    <property type="entry name" value="CPSGATASE"/>
</dbReference>
<dbReference type="GO" id="GO:0000162">
    <property type="term" value="P:L-tryptophan biosynthetic process"/>
    <property type="evidence" value="ECO:0007669"/>
    <property type="project" value="TreeGrafter"/>
</dbReference>
<dbReference type="Proteomes" id="UP000198618">
    <property type="component" value="Unassembled WGS sequence"/>
</dbReference>
<dbReference type="EMBL" id="FOHE01000006">
    <property type="protein sequence ID" value="SET18639.1"/>
    <property type="molecule type" value="Genomic_DNA"/>
</dbReference>
<keyword evidence="4" id="KW-1185">Reference proteome</keyword>
<keyword evidence="1" id="KW-0315">Glutamine amidotransferase</keyword>